<keyword evidence="2" id="KW-1185">Reference proteome</keyword>
<name>A0A364N4Q2_STELY</name>
<organism evidence="1 2">
    <name type="scientific">Stemphylium lycopersici</name>
    <name type="common">Tomato gray leaf spot disease fungus</name>
    <name type="synonym">Thyrospora lycopersici</name>
    <dbReference type="NCBI Taxonomy" id="183478"/>
    <lineage>
        <taxon>Eukaryota</taxon>
        <taxon>Fungi</taxon>
        <taxon>Dikarya</taxon>
        <taxon>Ascomycota</taxon>
        <taxon>Pezizomycotina</taxon>
        <taxon>Dothideomycetes</taxon>
        <taxon>Pleosporomycetidae</taxon>
        <taxon>Pleosporales</taxon>
        <taxon>Pleosporineae</taxon>
        <taxon>Pleosporaceae</taxon>
        <taxon>Stemphylium</taxon>
    </lineage>
</organism>
<dbReference type="AlphaFoldDB" id="A0A364N4Q2"/>
<sequence>MASVTRILQLPRELRDNIYTHLWEFNENHDPNRDVLYWWDAFNMPWFEKDDDPSKSPWLTTPTMHLRPPHFIDQVFVGPIFAQEVLKSFKDTVGKDLRPVGERYPVAECGIFDGFIEDFVKKDVFGVEMTMEELTRNMDLRVTFQCDVLDDEDAFKDTESKQDLVEEYLSMLENAATALLSITPSDRVITHTEDSQHVEIRPRIIALDINQESNFLGDYFVRILRVVSRIYNGLRSKGFTVKVRYYSEAIKVKTLFEDDVGEWTDADWRGNLTRKNALGASASSSGSHSRAHVWSQLRRHLFEDGSSQASSHSL</sequence>
<accession>A0A364N4Q2</accession>
<gene>
    <name evidence="1" type="ORF">DDE83_004709</name>
</gene>
<dbReference type="EMBL" id="QGDH01000059">
    <property type="protein sequence ID" value="RAR11174.1"/>
    <property type="molecule type" value="Genomic_DNA"/>
</dbReference>
<evidence type="ECO:0000313" key="2">
    <source>
        <dbReference type="Proteomes" id="UP000249619"/>
    </source>
</evidence>
<reference evidence="2" key="1">
    <citation type="submission" date="2018-05" db="EMBL/GenBank/DDBJ databases">
        <title>Draft genome sequence of Stemphylium lycopersici strain CIDEFI 213.</title>
        <authorList>
            <person name="Medina R."/>
            <person name="Franco M.E.E."/>
            <person name="Lucentini C.G."/>
            <person name="Saparrat M.C.N."/>
            <person name="Balatti P.A."/>
        </authorList>
    </citation>
    <scope>NUCLEOTIDE SEQUENCE [LARGE SCALE GENOMIC DNA]</scope>
    <source>
        <strain evidence="2">CIDEFI 213</strain>
    </source>
</reference>
<dbReference type="Proteomes" id="UP000249619">
    <property type="component" value="Unassembled WGS sequence"/>
</dbReference>
<evidence type="ECO:0000313" key="1">
    <source>
        <dbReference type="EMBL" id="RAR11174.1"/>
    </source>
</evidence>
<protein>
    <submittedName>
        <fullName evidence="1">Uncharacterized protein</fullName>
    </submittedName>
</protein>
<proteinExistence type="predicted"/>
<comment type="caution">
    <text evidence="1">The sequence shown here is derived from an EMBL/GenBank/DDBJ whole genome shotgun (WGS) entry which is preliminary data.</text>
</comment>